<accession>A0A2S8JH77</accession>
<feature type="transmembrane region" description="Helical" evidence="2">
    <location>
        <begin position="12"/>
        <end position="32"/>
    </location>
</feature>
<protein>
    <submittedName>
        <fullName evidence="3">Uncharacterized protein</fullName>
    </submittedName>
</protein>
<feature type="region of interest" description="Disordered" evidence="1">
    <location>
        <begin position="266"/>
        <end position="293"/>
    </location>
</feature>
<dbReference type="EMBL" id="PUIO01000005">
    <property type="protein sequence ID" value="PQP25972.1"/>
    <property type="molecule type" value="Genomic_DNA"/>
</dbReference>
<keyword evidence="2" id="KW-1133">Transmembrane helix</keyword>
<evidence type="ECO:0000256" key="2">
    <source>
        <dbReference type="SAM" id="Phobius"/>
    </source>
</evidence>
<reference evidence="4" key="1">
    <citation type="submission" date="2018-02" db="EMBL/GenBank/DDBJ databases">
        <title>Draft genome sequencing of Rhodococcus opacus KU647198.</title>
        <authorList>
            <person name="Zheng B.-X."/>
        </authorList>
    </citation>
    <scope>NUCLEOTIDE SEQUENCE [LARGE SCALE GENOMIC DNA]</scope>
    <source>
        <strain evidence="4">04-OD7</strain>
    </source>
</reference>
<dbReference type="PROSITE" id="PS51257">
    <property type="entry name" value="PROKAR_LIPOPROTEIN"/>
    <property type="match status" value="1"/>
</dbReference>
<dbReference type="RefSeq" id="WP_105413586.1">
    <property type="nucleotide sequence ID" value="NZ_PUIO01000005.1"/>
</dbReference>
<evidence type="ECO:0000256" key="1">
    <source>
        <dbReference type="SAM" id="MobiDB-lite"/>
    </source>
</evidence>
<keyword evidence="2" id="KW-0472">Membrane</keyword>
<name>A0A2S8JH77_RHOOP</name>
<sequence>MGDGADRRKDRWTTGLVVVSIMACGVIVAGLLDPGSGPATLDLNADSRAGAPSYVTPTVEYPVDIPGCATVEPPSEGETFAMWVGGEQSYDNPRYPWFSALKASAMTAAVLDALPEAVEIPLVSPTESLQFEPIPEYEQPPDVEDDFGGVTSARGPLLRDSTPGSLWLSVSKADRPIPPCVAGELDRRTTLPDGTVLDADDTWSEYDGHRTLSRSVAGYFPDGTWIHADATDENFAEADPGAKYSGTIPLSLGELTAIVLRPELRVSTPVPPGTPPPPTACGSGDGSEDEGPALTRADLDRLNAVLDDAWRDHRVALSRPLGSLQLAEYSDNAVCESIDVTTRGSEGTLRISIEGGYTVPPEPDKYDPSYDPQAAKATRLPDGSVLERRDGYTSAASEPGEPAVDEAGRYVTLTRPSGTRVSVSSTSTLPATPLPYELLESLATTPGLEL</sequence>
<dbReference type="AlphaFoldDB" id="A0A2S8JH77"/>
<keyword evidence="2" id="KW-0812">Transmembrane</keyword>
<feature type="region of interest" description="Disordered" evidence="1">
    <location>
        <begin position="358"/>
        <end position="407"/>
    </location>
</feature>
<evidence type="ECO:0000313" key="3">
    <source>
        <dbReference type="EMBL" id="PQP25972.1"/>
    </source>
</evidence>
<organism evidence="3 4">
    <name type="scientific">Rhodococcus opacus</name>
    <name type="common">Nocardia opaca</name>
    <dbReference type="NCBI Taxonomy" id="37919"/>
    <lineage>
        <taxon>Bacteria</taxon>
        <taxon>Bacillati</taxon>
        <taxon>Actinomycetota</taxon>
        <taxon>Actinomycetes</taxon>
        <taxon>Mycobacteriales</taxon>
        <taxon>Nocardiaceae</taxon>
        <taxon>Rhodococcus</taxon>
    </lineage>
</organism>
<comment type="caution">
    <text evidence="3">The sequence shown here is derived from an EMBL/GenBank/DDBJ whole genome shotgun (WGS) entry which is preliminary data.</text>
</comment>
<evidence type="ECO:0000313" key="4">
    <source>
        <dbReference type="Proteomes" id="UP000239290"/>
    </source>
</evidence>
<gene>
    <name evidence="3" type="ORF">C5613_06290</name>
</gene>
<dbReference type="Proteomes" id="UP000239290">
    <property type="component" value="Unassembled WGS sequence"/>
</dbReference>
<proteinExistence type="predicted"/>
<feature type="compositionally biased region" description="Pro residues" evidence="1">
    <location>
        <begin position="269"/>
        <end position="279"/>
    </location>
</feature>